<accession>A0ABQ5KTJ6</accession>
<protein>
    <recommendedName>
        <fullName evidence="3">Rab3 GTPase-activating protein catalytic subunit</fullName>
    </recommendedName>
</protein>
<gene>
    <name evidence="1" type="ORF">ADUPG1_007699</name>
</gene>
<comment type="caution">
    <text evidence="1">The sequence shown here is derived from an EMBL/GenBank/DDBJ whole genome shotgun (WGS) entry which is preliminary data.</text>
</comment>
<dbReference type="EMBL" id="BQXS01010796">
    <property type="protein sequence ID" value="GKT34330.1"/>
    <property type="molecule type" value="Genomic_DNA"/>
</dbReference>
<dbReference type="Proteomes" id="UP001057375">
    <property type="component" value="Unassembled WGS sequence"/>
</dbReference>
<evidence type="ECO:0000313" key="2">
    <source>
        <dbReference type="Proteomes" id="UP001057375"/>
    </source>
</evidence>
<organism evidence="1 2">
    <name type="scientific">Aduncisulcus paluster</name>
    <dbReference type="NCBI Taxonomy" id="2918883"/>
    <lineage>
        <taxon>Eukaryota</taxon>
        <taxon>Metamonada</taxon>
        <taxon>Carpediemonas-like organisms</taxon>
        <taxon>Aduncisulcus</taxon>
    </lineage>
</organism>
<name>A0ABQ5KTJ6_9EUKA</name>
<sequence length="698" mass="79856">MDTHIERTIHKLVNQHLSSHDISAFHQFSQYSQAIQNNLFDLILYDLLLHVSSVFLTFIESSPNPFNYISTEDIVYSVWGDDDTLDIGEDVMWSAYMSLPQSLNYPSVKEQAFIDEQMIKTNNTRLSDEEFALRLYPRVSCHEFGSHLSLISDVYPDLNLKSILIMRNQLSQVFDASLLSSTATKLPPKTSLIPWYIVVLVEDLYYEYVDKGKAKMSEFLEFKRERMRMVHERRMDLKKHDEDGYIYVGDGWKQWIENSDADNNINNAINSNGMNNSADLEGQGQNNEKGWWGDFISSFFIFGDNRKEQEEENVNSNSSSSSQNDLLIPKIDKSTASVSIPFLQSEFFVESSFLKEQEEENVNSNSSSSSQNDLLIPKIDKSTASVSIPFLQSEFFVESSFLSSFLNHYFLEYSHIFHDLALPSLSDAHLIRNSMVVDGKLKYISYAEDPLYDDLTGDLFLDIESNTSEIGSSSSSSSSLNSVDDGLIVRIRSSEIVVRLELSNGRVIPYLIYASLRCPMLSSREKELRHIDPTNRDISSIPPNSCLLESIGILSEENTVQNDLLSNIFIQKTQKFIDKSDNLVYSGLPLAFIEGKTNAEDFQLEIENIKASNSQQKQEKKVNWLIRLWNWIINILFFWRTPPKSNSEGTSISESIDVLSYSVNESSKIEKLNHSEIALKDEGRFTVVMNDIMNLFYF</sequence>
<proteinExistence type="predicted"/>
<evidence type="ECO:0008006" key="3">
    <source>
        <dbReference type="Google" id="ProtNLM"/>
    </source>
</evidence>
<reference evidence="1" key="1">
    <citation type="submission" date="2022-03" db="EMBL/GenBank/DDBJ databases">
        <title>Draft genome sequence of Aduncisulcus paluster, a free-living microaerophilic Fornicata.</title>
        <authorList>
            <person name="Yuyama I."/>
            <person name="Kume K."/>
            <person name="Tamura T."/>
            <person name="Inagaki Y."/>
            <person name="Hashimoto T."/>
        </authorList>
    </citation>
    <scope>NUCLEOTIDE SEQUENCE</scope>
    <source>
        <strain evidence="1">NY0171</strain>
    </source>
</reference>
<evidence type="ECO:0000313" key="1">
    <source>
        <dbReference type="EMBL" id="GKT34330.1"/>
    </source>
</evidence>
<keyword evidence="2" id="KW-1185">Reference proteome</keyword>